<dbReference type="SUPFAM" id="SSF116734">
    <property type="entry name" value="DNA methylase specificity domain"/>
    <property type="match status" value="1"/>
</dbReference>
<protein>
    <recommendedName>
        <fullName evidence="5">Restriction endonuclease subunit S</fullName>
    </recommendedName>
</protein>
<reference evidence="3 4" key="2">
    <citation type="submission" date="2018-06" db="EMBL/GenBank/DDBJ databases">
        <title>Metagenomic assembly of (sub)arctic Cyanobacteria and their associated microbiome from non-axenic cultures.</title>
        <authorList>
            <person name="Baurain D."/>
        </authorList>
    </citation>
    <scope>NUCLEOTIDE SEQUENCE [LARGE SCALE GENOMIC DNA]</scope>
    <source>
        <strain evidence="3">ULC027bin1</strain>
    </source>
</reference>
<dbReference type="Gene3D" id="3.90.220.20">
    <property type="entry name" value="DNA methylase specificity domains"/>
    <property type="match status" value="1"/>
</dbReference>
<name>A0A2W4X6B8_9CYAN</name>
<dbReference type="Proteomes" id="UP000249794">
    <property type="component" value="Unassembled WGS sequence"/>
</dbReference>
<comment type="caution">
    <text evidence="3">The sequence shown here is derived from an EMBL/GenBank/DDBJ whole genome shotgun (WGS) entry which is preliminary data.</text>
</comment>
<sequence>MSKKVKKRVPELRFPEFEGDWQYKTVQGISKKVSSGRSKITREAGCYPVYGSTGIIGKAEQGDYSGEAILIARVGANAGKTSFVDGVYGVTDNTIIVVLDKSIVTTQA</sequence>
<dbReference type="InterPro" id="IPR044946">
    <property type="entry name" value="Restrct_endonuc_typeI_TRD_sf"/>
</dbReference>
<dbReference type="EMBL" id="QBMP01000152">
    <property type="protein sequence ID" value="PZO52112.1"/>
    <property type="molecule type" value="Genomic_DNA"/>
</dbReference>
<dbReference type="AlphaFoldDB" id="A0A2W4X6B8"/>
<proteinExistence type="predicted"/>
<reference evidence="4" key="1">
    <citation type="submission" date="2018-04" db="EMBL/GenBank/DDBJ databases">
        <authorList>
            <person name="Cornet L."/>
        </authorList>
    </citation>
    <scope>NUCLEOTIDE SEQUENCE [LARGE SCALE GENOMIC DNA]</scope>
</reference>
<keyword evidence="2" id="KW-0238">DNA-binding</keyword>
<dbReference type="GO" id="GO:0003677">
    <property type="term" value="F:DNA binding"/>
    <property type="evidence" value="ECO:0007669"/>
    <property type="project" value="UniProtKB-KW"/>
</dbReference>
<gene>
    <name evidence="3" type="ORF">DCF15_14025</name>
</gene>
<accession>A0A2W4X6B8</accession>
<evidence type="ECO:0000256" key="1">
    <source>
        <dbReference type="ARBA" id="ARBA00022747"/>
    </source>
</evidence>
<evidence type="ECO:0008006" key="5">
    <source>
        <dbReference type="Google" id="ProtNLM"/>
    </source>
</evidence>
<evidence type="ECO:0000256" key="2">
    <source>
        <dbReference type="ARBA" id="ARBA00023125"/>
    </source>
</evidence>
<organism evidence="3 4">
    <name type="scientific">Phormidesmis priestleyi</name>
    <dbReference type="NCBI Taxonomy" id="268141"/>
    <lineage>
        <taxon>Bacteria</taxon>
        <taxon>Bacillati</taxon>
        <taxon>Cyanobacteriota</taxon>
        <taxon>Cyanophyceae</taxon>
        <taxon>Leptolyngbyales</taxon>
        <taxon>Leptolyngbyaceae</taxon>
        <taxon>Phormidesmis</taxon>
    </lineage>
</organism>
<evidence type="ECO:0000313" key="3">
    <source>
        <dbReference type="EMBL" id="PZO52112.1"/>
    </source>
</evidence>
<keyword evidence="1" id="KW-0680">Restriction system</keyword>
<dbReference type="GO" id="GO:0009307">
    <property type="term" value="P:DNA restriction-modification system"/>
    <property type="evidence" value="ECO:0007669"/>
    <property type="project" value="UniProtKB-KW"/>
</dbReference>
<evidence type="ECO:0000313" key="4">
    <source>
        <dbReference type="Proteomes" id="UP000249794"/>
    </source>
</evidence>